<reference evidence="1 2" key="1">
    <citation type="submission" date="2018-10" db="EMBL/GenBank/DDBJ databases">
        <title>Isolation of pseudouridimycin from Streptomyces albus DSM 40763.</title>
        <authorList>
            <person name="Rosenqvist P."/>
            <person name="Metsae-Ketelae M."/>
            <person name="Virta P."/>
        </authorList>
    </citation>
    <scope>NUCLEOTIDE SEQUENCE [LARGE SCALE GENOMIC DNA]</scope>
    <source>
        <strain evidence="1 2">DSM 40763</strain>
    </source>
</reference>
<dbReference type="EMBL" id="RCIY01000012">
    <property type="protein sequence ID" value="TGG88093.1"/>
    <property type="molecule type" value="Genomic_DNA"/>
</dbReference>
<gene>
    <name evidence="1" type="ORF">D8771_04095</name>
</gene>
<dbReference type="RefSeq" id="WP_016472319.1">
    <property type="nucleotide sequence ID" value="NZ_BBQG01000037.1"/>
</dbReference>
<organism evidence="1 2">
    <name type="scientific">Streptomyces albus</name>
    <dbReference type="NCBI Taxonomy" id="1888"/>
    <lineage>
        <taxon>Bacteria</taxon>
        <taxon>Bacillati</taxon>
        <taxon>Actinomycetota</taxon>
        <taxon>Actinomycetes</taxon>
        <taxon>Kitasatosporales</taxon>
        <taxon>Streptomycetaceae</taxon>
        <taxon>Streptomyces</taxon>
    </lineage>
</organism>
<comment type="caution">
    <text evidence="1">The sequence shown here is derived from an EMBL/GenBank/DDBJ whole genome shotgun (WGS) entry which is preliminary data.</text>
</comment>
<sequence>MCSTEKLAWRKSSYSNGQSACVEVADLPEGVAARDSKRTDSPELVFPAASWSVFVVALSDDA</sequence>
<protein>
    <submittedName>
        <fullName evidence="1">DUF397 domain-containing protein</fullName>
    </submittedName>
</protein>
<name>A0A6C1C4A9_9ACTN</name>
<accession>A0A6C1C4A9</accession>
<dbReference type="GeneID" id="75182838"/>
<dbReference type="Pfam" id="PF04149">
    <property type="entry name" value="DUF397"/>
    <property type="match status" value="1"/>
</dbReference>
<evidence type="ECO:0000313" key="1">
    <source>
        <dbReference type="EMBL" id="TGG88093.1"/>
    </source>
</evidence>
<dbReference type="InterPro" id="IPR007278">
    <property type="entry name" value="DUF397"/>
</dbReference>
<evidence type="ECO:0000313" key="2">
    <source>
        <dbReference type="Proteomes" id="UP000298111"/>
    </source>
</evidence>
<dbReference type="AlphaFoldDB" id="A0A6C1C4A9"/>
<dbReference type="Proteomes" id="UP000298111">
    <property type="component" value="Unassembled WGS sequence"/>
</dbReference>
<proteinExistence type="predicted"/>